<evidence type="ECO:0000313" key="4">
    <source>
        <dbReference type="EMBL" id="AZL57839.1"/>
    </source>
</evidence>
<dbReference type="AlphaFoldDB" id="A0A3S8U2U2"/>
<organism evidence="4 5">
    <name type="scientific">Tabrizicola piscis</name>
    <dbReference type="NCBI Taxonomy" id="2494374"/>
    <lineage>
        <taxon>Bacteria</taxon>
        <taxon>Pseudomonadati</taxon>
        <taxon>Pseudomonadota</taxon>
        <taxon>Alphaproteobacteria</taxon>
        <taxon>Rhodobacterales</taxon>
        <taxon>Paracoccaceae</taxon>
        <taxon>Tabrizicola</taxon>
    </lineage>
</organism>
<dbReference type="RefSeq" id="WP_125324040.1">
    <property type="nucleotide sequence ID" value="NZ_CP034328.1"/>
</dbReference>
<dbReference type="Pfam" id="PF00501">
    <property type="entry name" value="AMP-binding"/>
    <property type="match status" value="1"/>
</dbReference>
<dbReference type="Proteomes" id="UP000282002">
    <property type="component" value="Chromosome"/>
</dbReference>
<dbReference type="EMBL" id="CP034328">
    <property type="protein sequence ID" value="AZL57839.1"/>
    <property type="molecule type" value="Genomic_DNA"/>
</dbReference>
<accession>A0A3S8U2U2</accession>
<name>A0A3S8U2U2_9RHOB</name>
<dbReference type="PANTHER" id="PTHR43201">
    <property type="entry name" value="ACYL-COA SYNTHETASE"/>
    <property type="match status" value="1"/>
</dbReference>
<dbReference type="GO" id="GO:0006631">
    <property type="term" value="P:fatty acid metabolic process"/>
    <property type="evidence" value="ECO:0007669"/>
    <property type="project" value="TreeGrafter"/>
</dbReference>
<dbReference type="GO" id="GO:0031956">
    <property type="term" value="F:medium-chain fatty acid-CoA ligase activity"/>
    <property type="evidence" value="ECO:0007669"/>
    <property type="project" value="TreeGrafter"/>
</dbReference>
<dbReference type="Gene3D" id="3.40.50.12780">
    <property type="entry name" value="N-terminal domain of ligase-like"/>
    <property type="match status" value="1"/>
</dbReference>
<keyword evidence="5" id="KW-1185">Reference proteome</keyword>
<evidence type="ECO:0000259" key="2">
    <source>
        <dbReference type="Pfam" id="PF00501"/>
    </source>
</evidence>
<dbReference type="KEGG" id="taw:EI545_02680"/>
<dbReference type="OrthoDB" id="9803968at2"/>
<dbReference type="InterPro" id="IPR025110">
    <property type="entry name" value="AMP-bd_C"/>
</dbReference>
<sequence>MSVDVIAKLKAGAATPGRVWLQGAEPVTYGDLLAETARMANALTKLGLVKGDRLLVQVDKCEAVLALYLACLRAGVVFLPVNPGYTVAETAHFLTDAEPALALVEEGRVGDISRKSQNAMGLGSFLAIASQAESTYVDPICGPDDLAAILYTSGTTGRSKGVMLSRENLASNAEALVGLWRFAEGDVLLHALPVFHTHGLFVATNCVLFAGASMIFQRSFSPDAVLAALPGATVMMGVPTFYSRLLADPRLDRAACAHMRLFISGSAPLSPATHAEWRARTGMAILERYGMTETNMITSNPYDGDRRAGTVGMALPGVEVRVTGADGRPLPAGEAGSIEVRGPNVFGGYWRMPEQTAREFRDGWFVTGDLGAFDAEGYLSILGRAKDLVITGGLNVYPAEVEAAIDDLPGVAASAVIGLPHADFGEAVVACVVPVPGATLEEGAMRDALRARLAAFKIPKRVLVLADLPRNAMGKVQKAELRREHAALFD</sequence>
<protein>
    <submittedName>
        <fullName evidence="4">Malonyl-CoA synthase</fullName>
    </submittedName>
</protein>
<comment type="similarity">
    <text evidence="1">Belongs to the ATP-dependent AMP-binding enzyme family.</text>
</comment>
<dbReference type="NCBIfam" id="NF005702">
    <property type="entry name" value="PRK07514.1"/>
    <property type="match status" value="1"/>
</dbReference>
<dbReference type="PROSITE" id="PS00455">
    <property type="entry name" value="AMP_BINDING"/>
    <property type="match status" value="1"/>
</dbReference>
<dbReference type="InterPro" id="IPR020845">
    <property type="entry name" value="AMP-binding_CS"/>
</dbReference>
<dbReference type="SUPFAM" id="SSF56801">
    <property type="entry name" value="Acetyl-CoA synthetase-like"/>
    <property type="match status" value="1"/>
</dbReference>
<dbReference type="InterPro" id="IPR042099">
    <property type="entry name" value="ANL_N_sf"/>
</dbReference>
<dbReference type="PANTHER" id="PTHR43201:SF8">
    <property type="entry name" value="ACYL-COA SYNTHETASE FAMILY MEMBER 3"/>
    <property type="match status" value="1"/>
</dbReference>
<feature type="domain" description="AMP-dependent synthetase/ligase" evidence="2">
    <location>
        <begin position="13"/>
        <end position="350"/>
    </location>
</feature>
<dbReference type="CDD" id="cd05941">
    <property type="entry name" value="MCS"/>
    <property type="match status" value="1"/>
</dbReference>
<dbReference type="Pfam" id="PF13193">
    <property type="entry name" value="AMP-binding_C"/>
    <property type="match status" value="1"/>
</dbReference>
<gene>
    <name evidence="4" type="ORF">EI545_02680</name>
</gene>
<evidence type="ECO:0000259" key="3">
    <source>
        <dbReference type="Pfam" id="PF13193"/>
    </source>
</evidence>
<reference evidence="4 5" key="1">
    <citation type="submission" date="2018-12" db="EMBL/GenBank/DDBJ databases">
        <title>Complete genome sequencing of Tabrizicola sp. K13M18.</title>
        <authorList>
            <person name="Bae J.-W."/>
        </authorList>
    </citation>
    <scope>NUCLEOTIDE SEQUENCE [LARGE SCALE GENOMIC DNA]</scope>
    <source>
        <strain evidence="4 5">K13M18</strain>
    </source>
</reference>
<proteinExistence type="inferred from homology"/>
<feature type="domain" description="AMP-binding enzyme C-terminal" evidence="3">
    <location>
        <begin position="400"/>
        <end position="475"/>
    </location>
</feature>
<evidence type="ECO:0000313" key="5">
    <source>
        <dbReference type="Proteomes" id="UP000282002"/>
    </source>
</evidence>
<dbReference type="InterPro" id="IPR000873">
    <property type="entry name" value="AMP-dep_synth/lig_dom"/>
</dbReference>
<dbReference type="InterPro" id="IPR045851">
    <property type="entry name" value="AMP-bd_C_sf"/>
</dbReference>
<evidence type="ECO:0000256" key="1">
    <source>
        <dbReference type="ARBA" id="ARBA00006432"/>
    </source>
</evidence>
<dbReference type="Gene3D" id="3.30.300.30">
    <property type="match status" value="1"/>
</dbReference>